<name>A0A1C3KEI4_PLAMA</name>
<reference evidence="1 2" key="1">
    <citation type="submission" date="2016-06" db="EMBL/GenBank/DDBJ databases">
        <authorList>
            <consortium name="Pathogen Informatics"/>
        </authorList>
    </citation>
    <scope>NUCLEOTIDE SEQUENCE [LARGE SCALE GENOMIC DNA]</scope>
    <source>
        <strain evidence="1">PmlGA01</strain>
    </source>
</reference>
<feature type="non-terminal residue" evidence="1">
    <location>
        <position position="533"/>
    </location>
</feature>
<evidence type="ECO:0008006" key="3">
    <source>
        <dbReference type="Google" id="ProtNLM"/>
    </source>
</evidence>
<gene>
    <name evidence="1" type="primary">PmlGA01_130013300</name>
    <name evidence="1" type="ORF">PMLGA01_130013300</name>
</gene>
<evidence type="ECO:0000313" key="2">
    <source>
        <dbReference type="Proteomes" id="UP000219799"/>
    </source>
</evidence>
<dbReference type="Proteomes" id="UP000219799">
    <property type="component" value="Chromosome 13"/>
</dbReference>
<dbReference type="AlphaFoldDB" id="A0A1C3KEI4"/>
<dbReference type="PANTHER" id="PTHR23244">
    <property type="entry name" value="KELCH REPEAT DOMAIN"/>
    <property type="match status" value="1"/>
</dbReference>
<feature type="non-terminal residue" evidence="1">
    <location>
        <position position="1"/>
    </location>
</feature>
<dbReference type="SUPFAM" id="SSF117281">
    <property type="entry name" value="Kelch motif"/>
    <property type="match status" value="1"/>
</dbReference>
<organism evidence="1 2">
    <name type="scientific">Plasmodium malariae</name>
    <dbReference type="NCBI Taxonomy" id="5858"/>
    <lineage>
        <taxon>Eukaryota</taxon>
        <taxon>Sar</taxon>
        <taxon>Alveolata</taxon>
        <taxon>Apicomplexa</taxon>
        <taxon>Aconoidasida</taxon>
        <taxon>Haemosporida</taxon>
        <taxon>Plasmodiidae</taxon>
        <taxon>Plasmodium</taxon>
        <taxon>Plasmodium (Plasmodium)</taxon>
    </lineage>
</organism>
<sequence>KEEEEDKSKNNLLNNLINKKKRRVSSSSYLCSASHVSSSSASSSLSSTSSNSFVPYESHLYRTNLYFNKSNNEYDNYNSSNVLVNSRVPVESLLLRKTTSSCSDAYDDTNNNCTSNSIKVKRKWMKITTVGSKPNSRYGHSLDFLYPHLVLFGGNEKVGDEENFYCKNDLWVLNIENCKIKYKKKTKQNKTKNSKIFYFTWQEIEYKSISPLGRYFHSTSIWYDKKKKKNNLILYGGKVKNKTNSSRLFSLHKNGNNWYWNILPVYIDNLNENRAYHSIVCIRNYIFIIGGEEYTYKYIEKMPSALYSFETKKFQYINDFTAKACLKCFAKDDTIYTWGGFTDIPCNNENCFPNNFVLLDINLHILCIQMKDGLYDEYDEKSSLVIKADVDSDDNNIYNRINEKIQKIENKKIELEKDMLYQIKLNNNMSYRIKSQMIQYERLVHLLNVKQRQNSYLLNLLKRQSLHLINNNGNVSSNDINMYNDSNINAIINNSSLDSNIINYISHNNEEFFKIDINENVNENLMKLSNLHM</sequence>
<accession>A0A1C3KEI4</accession>
<proteinExistence type="predicted"/>
<dbReference type="Gene3D" id="2.120.10.80">
    <property type="entry name" value="Kelch-type beta propeller"/>
    <property type="match status" value="1"/>
</dbReference>
<dbReference type="VEuPathDB" id="PlasmoDB:PmUG01_13020700"/>
<evidence type="ECO:0000313" key="1">
    <source>
        <dbReference type="EMBL" id="SBT72034.1"/>
    </source>
</evidence>
<dbReference type="InterPro" id="IPR015915">
    <property type="entry name" value="Kelch-typ_b-propeller"/>
</dbReference>
<protein>
    <recommendedName>
        <fullName evidence="3">Kelch domain-containing protein</fullName>
    </recommendedName>
</protein>
<dbReference type="EMBL" id="LT594501">
    <property type="protein sequence ID" value="SBT72034.1"/>
    <property type="molecule type" value="Genomic_DNA"/>
</dbReference>